<dbReference type="SMART" id="SM00044">
    <property type="entry name" value="CYCc"/>
    <property type="match status" value="1"/>
</dbReference>
<dbReference type="GO" id="GO:0016829">
    <property type="term" value="F:lyase activity"/>
    <property type="evidence" value="ECO:0007669"/>
    <property type="project" value="UniProtKB-KW"/>
</dbReference>
<dbReference type="Gene3D" id="3.30.70.1230">
    <property type="entry name" value="Nucleotide cyclase"/>
    <property type="match status" value="1"/>
</dbReference>
<feature type="transmembrane region" description="Helical" evidence="2">
    <location>
        <begin position="410"/>
        <end position="428"/>
    </location>
</feature>
<organism evidence="4 5">
    <name type="scientific">Variovorax dokdonensis</name>
    <dbReference type="NCBI Taxonomy" id="344883"/>
    <lineage>
        <taxon>Bacteria</taxon>
        <taxon>Pseudomonadati</taxon>
        <taxon>Pseudomonadota</taxon>
        <taxon>Betaproteobacteria</taxon>
        <taxon>Burkholderiales</taxon>
        <taxon>Comamonadaceae</taxon>
        <taxon>Variovorax</taxon>
    </lineage>
</organism>
<dbReference type="PROSITE" id="PS50125">
    <property type="entry name" value="GUANYLATE_CYCLASE_2"/>
    <property type="match status" value="1"/>
</dbReference>
<dbReference type="InterPro" id="IPR001054">
    <property type="entry name" value="A/G_cyclase"/>
</dbReference>
<comment type="caution">
    <text evidence="4">The sequence shown here is derived from an EMBL/GenBank/DDBJ whole genome shotgun (WGS) entry which is preliminary data.</text>
</comment>
<proteinExistence type="predicted"/>
<sequence>MAALLKRHWARILVTLLPVAAMAAFVVAPSRPMLDSLDFGIYDWRLRLTAPHTFDPRIVIVDIDDMSLQAVGQWPWGRDTMARLTHELMDRQKAAALGFDMVFPEEDRSSGLNSLRELADGPLSDNAALKAQLESLTPALDNDGNFARAMHHHRVALGYYLTQSGTPLTKGTLPQPQLKSTDFPAGRIYATQWNGFGGNIAPLAVAASAAGFINAYISSRSDGLLRLAPLLAYFGGEHGQDGYYESLGLAVYRLATATEQITPRFAPTNDKAPPLQALVLGSGPTATTVPVDQISRMLVPYRGAGGATGGSFQYVSAIDVLSGGLRPGDLSGKIVLVGTTAPGLQDLRATPMSATFPGVEVHANVISALLDRRFVSLPDYARGFELAVLLVAGLLLAFVMSALPLLRASMFFLLVFLAVIAFNTWLFLAQGLVLPLASALVTMLLAFGANMGWGYLVEARARRGLANLFGTYVPRPLVEKMLESPRNYSMRAESKELTVMFCDMRGFTRISEQLPPVALQSFLNELFSRLTEIISRHGGTVDKYMGDCVMAFWGAPVPSDDHATSAVAAALEMAEAVKHLRIADQDTEVNVGIGLNTGVMSVGDMGSLVRRSYTVVGDAVNLAARLESLGPAYGVAIVASEQTMQRSRGFESRPRAGSRPPAERDHLHPVGLEPRRGKGWASVNRPSCMK</sequence>
<keyword evidence="2" id="KW-1133">Transmembrane helix</keyword>
<dbReference type="SMART" id="SM01080">
    <property type="entry name" value="CHASE2"/>
    <property type="match status" value="1"/>
</dbReference>
<evidence type="ECO:0000259" key="3">
    <source>
        <dbReference type="PROSITE" id="PS50125"/>
    </source>
</evidence>
<dbReference type="Proteomes" id="UP001174908">
    <property type="component" value="Unassembled WGS sequence"/>
</dbReference>
<dbReference type="InterPro" id="IPR029787">
    <property type="entry name" value="Nucleotide_cyclase"/>
</dbReference>
<dbReference type="Pfam" id="PF05226">
    <property type="entry name" value="CHASE2"/>
    <property type="match status" value="1"/>
</dbReference>
<keyword evidence="2" id="KW-0472">Membrane</keyword>
<evidence type="ECO:0000256" key="2">
    <source>
        <dbReference type="SAM" id="Phobius"/>
    </source>
</evidence>
<feature type="domain" description="Guanylate cyclase" evidence="3">
    <location>
        <begin position="498"/>
        <end position="627"/>
    </location>
</feature>
<evidence type="ECO:0000313" key="5">
    <source>
        <dbReference type="Proteomes" id="UP001174908"/>
    </source>
</evidence>
<feature type="compositionally biased region" description="Basic and acidic residues" evidence="1">
    <location>
        <begin position="661"/>
        <end position="676"/>
    </location>
</feature>
<dbReference type="CDD" id="cd07302">
    <property type="entry name" value="CHD"/>
    <property type="match status" value="1"/>
</dbReference>
<dbReference type="InterPro" id="IPR007890">
    <property type="entry name" value="CHASE2"/>
</dbReference>
<reference evidence="4" key="1">
    <citation type="submission" date="2023-06" db="EMBL/GenBank/DDBJ databases">
        <authorList>
            <person name="Jiang Y."/>
            <person name="Liu Q."/>
        </authorList>
    </citation>
    <scope>NUCLEOTIDE SEQUENCE</scope>
    <source>
        <strain evidence="4">CGMCC 1.12089</strain>
    </source>
</reference>
<dbReference type="InterPro" id="IPR050697">
    <property type="entry name" value="Adenylyl/Guanylyl_Cyclase_3/4"/>
</dbReference>
<dbReference type="EC" id="4.6.1.-" evidence="4"/>
<accession>A0ABT7N9J6</accession>
<feature type="transmembrane region" description="Helical" evidence="2">
    <location>
        <begin position="383"/>
        <end position="403"/>
    </location>
</feature>
<dbReference type="RefSeq" id="WP_286659737.1">
    <property type="nucleotide sequence ID" value="NZ_JASZYV010000002.1"/>
</dbReference>
<dbReference type="SUPFAM" id="SSF55073">
    <property type="entry name" value="Nucleotide cyclase"/>
    <property type="match status" value="1"/>
</dbReference>
<dbReference type="PANTHER" id="PTHR43081">
    <property type="entry name" value="ADENYLATE CYCLASE, TERMINAL-DIFFERENTIATION SPECIFIC-RELATED"/>
    <property type="match status" value="1"/>
</dbReference>
<evidence type="ECO:0000313" key="4">
    <source>
        <dbReference type="EMBL" id="MDM0044614.1"/>
    </source>
</evidence>
<evidence type="ECO:0000256" key="1">
    <source>
        <dbReference type="SAM" id="MobiDB-lite"/>
    </source>
</evidence>
<protein>
    <submittedName>
        <fullName evidence="4">Adenylate/guanylate cyclase domain-containing protein</fullName>
        <ecNumber evidence="4">4.6.1.-</ecNumber>
    </submittedName>
</protein>
<keyword evidence="4" id="KW-0456">Lyase</keyword>
<gene>
    <name evidence="4" type="ORF">QTH91_08990</name>
</gene>
<dbReference type="Pfam" id="PF00211">
    <property type="entry name" value="Guanylate_cyc"/>
    <property type="match status" value="1"/>
</dbReference>
<keyword evidence="5" id="KW-1185">Reference proteome</keyword>
<dbReference type="EMBL" id="JASZYV010000002">
    <property type="protein sequence ID" value="MDM0044614.1"/>
    <property type="molecule type" value="Genomic_DNA"/>
</dbReference>
<keyword evidence="2" id="KW-0812">Transmembrane</keyword>
<feature type="transmembrane region" description="Helical" evidence="2">
    <location>
        <begin position="434"/>
        <end position="456"/>
    </location>
</feature>
<name>A0ABT7N9J6_9BURK</name>
<dbReference type="PANTHER" id="PTHR43081:SF1">
    <property type="entry name" value="ADENYLATE CYCLASE, TERMINAL-DIFFERENTIATION SPECIFIC"/>
    <property type="match status" value="1"/>
</dbReference>
<feature type="region of interest" description="Disordered" evidence="1">
    <location>
        <begin position="644"/>
        <end position="690"/>
    </location>
</feature>